<name>A0A935T810_9PROT</name>
<evidence type="ECO:0000313" key="1">
    <source>
        <dbReference type="EMBL" id="MBK7954705.1"/>
    </source>
</evidence>
<proteinExistence type="predicted"/>
<evidence type="ECO:0000313" key="2">
    <source>
        <dbReference type="Proteomes" id="UP000706151"/>
    </source>
</evidence>
<sequence length="69" mass="7974">MNTMEKIVAEVQTLPETDAREVLDFVGYLKSRRAQAMAATADMSEFDQFGAMFDGKFKRDECYDREVLR</sequence>
<comment type="caution">
    <text evidence="1">The sequence shown here is derived from an EMBL/GenBank/DDBJ whole genome shotgun (WGS) entry which is preliminary data.</text>
</comment>
<dbReference type="EMBL" id="JADJOT010000009">
    <property type="protein sequence ID" value="MBK7954705.1"/>
    <property type="molecule type" value="Genomic_DNA"/>
</dbReference>
<accession>A0A935T810</accession>
<dbReference type="Proteomes" id="UP000706151">
    <property type="component" value="Unassembled WGS sequence"/>
</dbReference>
<dbReference type="AlphaFoldDB" id="A0A935T810"/>
<organism evidence="1 2">
    <name type="scientific">Candidatus Accumulibacter affinis</name>
    <dbReference type="NCBI Taxonomy" id="2954384"/>
    <lineage>
        <taxon>Bacteria</taxon>
        <taxon>Pseudomonadati</taxon>
        <taxon>Pseudomonadota</taxon>
        <taxon>Betaproteobacteria</taxon>
        <taxon>Candidatus Accumulibacter</taxon>
    </lineage>
</organism>
<gene>
    <name evidence="1" type="ORF">IPK02_12545</name>
</gene>
<protein>
    <recommendedName>
        <fullName evidence="3">DUF2281 domain-containing protein</fullName>
    </recommendedName>
</protein>
<evidence type="ECO:0008006" key="3">
    <source>
        <dbReference type="Google" id="ProtNLM"/>
    </source>
</evidence>
<reference evidence="1 2" key="1">
    <citation type="submission" date="2020-10" db="EMBL/GenBank/DDBJ databases">
        <title>Connecting structure to function with the recovery of over 1000 high-quality activated sludge metagenome-assembled genomes encoding full-length rRNA genes using long-read sequencing.</title>
        <authorList>
            <person name="Singleton C.M."/>
            <person name="Petriglieri F."/>
            <person name="Kristensen J.M."/>
            <person name="Kirkegaard R.H."/>
            <person name="Michaelsen T.Y."/>
            <person name="Andersen M.H."/>
            <person name="Karst S.M."/>
            <person name="Dueholm M.S."/>
            <person name="Nielsen P.H."/>
            <person name="Albertsen M."/>
        </authorList>
    </citation>
    <scope>NUCLEOTIDE SEQUENCE [LARGE SCALE GENOMIC DNA]</scope>
    <source>
        <strain evidence="1">Fred_18-Q3-R57-64_BAT3C.720</strain>
    </source>
</reference>